<evidence type="ECO:0000313" key="6">
    <source>
        <dbReference type="Proteomes" id="UP000332487"/>
    </source>
</evidence>
<keyword evidence="6" id="KW-1185">Reference proteome</keyword>
<feature type="domain" description="ABC transporter" evidence="4">
    <location>
        <begin position="5"/>
        <end position="235"/>
    </location>
</feature>
<dbReference type="InterPro" id="IPR003593">
    <property type="entry name" value="AAA+_ATPase"/>
</dbReference>
<evidence type="ECO:0000256" key="2">
    <source>
        <dbReference type="ARBA" id="ARBA00022741"/>
    </source>
</evidence>
<dbReference type="PROSITE" id="PS50893">
    <property type="entry name" value="ABC_TRANSPORTER_2"/>
    <property type="match status" value="1"/>
</dbReference>
<dbReference type="PANTHER" id="PTHR42788">
    <property type="entry name" value="TAURINE IMPORT ATP-BINDING PROTEIN-RELATED"/>
    <property type="match status" value="1"/>
</dbReference>
<reference evidence="5 6" key="1">
    <citation type="journal article" date="2009" name="Genome Biol.">
        <title>Community-wide analysis of microbial genome sequence signatures.</title>
        <authorList>
            <person name="Dick G.J."/>
            <person name="Andersson A.F."/>
            <person name="Baker B.J."/>
            <person name="Simmons S.L."/>
            <person name="Thomas B.C."/>
            <person name="Yelton A.P."/>
            <person name="Banfield J.F."/>
        </authorList>
    </citation>
    <scope>NUCLEOTIDE SEQUENCE [LARGE SCALE GENOMIC DNA]</scope>
    <source>
        <strain evidence="5">ARMAN-2</strain>
    </source>
</reference>
<dbReference type="CDD" id="cd03293">
    <property type="entry name" value="ABC_NrtD_SsuB_transporters"/>
    <property type="match status" value="1"/>
</dbReference>
<evidence type="ECO:0000256" key="1">
    <source>
        <dbReference type="ARBA" id="ARBA00022448"/>
    </source>
</evidence>
<dbReference type="InterPro" id="IPR050166">
    <property type="entry name" value="ABC_transporter_ATP-bind"/>
</dbReference>
<dbReference type="InterPro" id="IPR027417">
    <property type="entry name" value="P-loop_NTPase"/>
</dbReference>
<name>C7DHF4_MICA2</name>
<keyword evidence="1" id="KW-0813">Transport</keyword>
<dbReference type="EMBL" id="GG697240">
    <property type="protein sequence ID" value="EET90056.1"/>
    <property type="molecule type" value="Genomic_DNA"/>
</dbReference>
<dbReference type="InterPro" id="IPR003439">
    <property type="entry name" value="ABC_transporter-like_ATP-bd"/>
</dbReference>
<accession>C7DHF4</accession>
<dbReference type="Proteomes" id="UP000332487">
    <property type="component" value="Unassembled WGS sequence"/>
</dbReference>
<dbReference type="PANTHER" id="PTHR42788:SF13">
    <property type="entry name" value="ALIPHATIC SULFONATES IMPORT ATP-BINDING PROTEIN SSUB"/>
    <property type="match status" value="1"/>
</dbReference>
<dbReference type="PROSITE" id="PS00211">
    <property type="entry name" value="ABC_TRANSPORTER_1"/>
    <property type="match status" value="1"/>
</dbReference>
<dbReference type="AlphaFoldDB" id="C7DHF4"/>
<reference evidence="5 6" key="2">
    <citation type="journal article" date="2010" name="Proc. Natl. Acad. Sci. U.S.A.">
        <title>Enigmatic, ultrasmall, uncultivated Archaea.</title>
        <authorList>
            <person name="Baker B.J."/>
            <person name="Comolli L.R."/>
            <person name="Dick G.J."/>
            <person name="Hauser L.J."/>
            <person name="Hyatt D."/>
            <person name="Dill B.D."/>
            <person name="Land M.L."/>
            <person name="Verberkmoes N.C."/>
            <person name="Hettich R.L."/>
            <person name="Banfield J.F."/>
        </authorList>
    </citation>
    <scope>NUCLEOTIDE SEQUENCE [LARGE SCALE GENOMIC DNA]</scope>
    <source>
        <strain evidence="5">ARMAN-2</strain>
    </source>
</reference>
<dbReference type="SUPFAM" id="SSF52540">
    <property type="entry name" value="P-loop containing nucleoside triphosphate hydrolases"/>
    <property type="match status" value="1"/>
</dbReference>
<keyword evidence="3 5" id="KW-0067">ATP-binding</keyword>
<dbReference type="InterPro" id="IPR017871">
    <property type="entry name" value="ABC_transporter-like_CS"/>
</dbReference>
<gene>
    <name evidence="5" type="ORF">UNLARM2_0498</name>
</gene>
<evidence type="ECO:0000256" key="3">
    <source>
        <dbReference type="ARBA" id="ARBA00022840"/>
    </source>
</evidence>
<dbReference type="SMART" id="SM00382">
    <property type="entry name" value="AAA"/>
    <property type="match status" value="1"/>
</dbReference>
<dbReference type="GO" id="GO:0005524">
    <property type="term" value="F:ATP binding"/>
    <property type="evidence" value="ECO:0007669"/>
    <property type="project" value="UniProtKB-KW"/>
</dbReference>
<proteinExistence type="predicted"/>
<keyword evidence="2" id="KW-0547">Nucleotide-binding</keyword>
<protein>
    <submittedName>
        <fullName evidence="5">ABC transporter, ATP-binding protein</fullName>
    </submittedName>
</protein>
<dbReference type="GO" id="GO:0016887">
    <property type="term" value="F:ATP hydrolysis activity"/>
    <property type="evidence" value="ECO:0007669"/>
    <property type="project" value="InterPro"/>
</dbReference>
<evidence type="ECO:0000313" key="5">
    <source>
        <dbReference type="EMBL" id="EET90056.1"/>
    </source>
</evidence>
<sequence length="252" mass="27595">MAALIDVRDIVFSYGSSTILNNVSMEAPDGQFVAVIGPSGCGKSTLLRIIAGLIKPNSGVVLYSGKEVTAPIRDMSFVFQDFALLPWLTNRENVELGLYNFDLTDDEKEAKANEMLGRMGLGGFEESYPNALSGGMKQRVGIARAIISSPRVLLMDEPFSSLDALTAESLRSEVMEMLLNKDISVNCIVMITHNVEEAVEMADRIVVLSDKPSVVKGVKEVTLKRPRNTHSRDFVRVMDEVYGMLTRKAGTA</sequence>
<dbReference type="Pfam" id="PF00005">
    <property type="entry name" value="ABC_tran"/>
    <property type="match status" value="1"/>
</dbReference>
<organism evidence="5 6">
    <name type="scientific">Candidatus Micrarchaeum acidiphilum ARMAN-2</name>
    <dbReference type="NCBI Taxonomy" id="425595"/>
    <lineage>
        <taxon>Archaea</taxon>
        <taxon>Candidatus Micrarchaeota</taxon>
        <taxon>Candidatus Micrarchaeia</taxon>
        <taxon>Candidatus Micrarchaeales</taxon>
        <taxon>Candidatus Micrarchaeaceae</taxon>
        <taxon>Candidatus Micrarchaeum</taxon>
    </lineage>
</organism>
<dbReference type="Gene3D" id="3.40.50.300">
    <property type="entry name" value="P-loop containing nucleotide triphosphate hydrolases"/>
    <property type="match status" value="1"/>
</dbReference>
<evidence type="ECO:0000259" key="4">
    <source>
        <dbReference type="PROSITE" id="PS50893"/>
    </source>
</evidence>